<keyword evidence="1" id="KW-1133">Transmembrane helix</keyword>
<organism evidence="2 3">
    <name type="scientific">Rhizobium puerariae</name>
    <dbReference type="NCBI Taxonomy" id="1585791"/>
    <lineage>
        <taxon>Bacteria</taxon>
        <taxon>Pseudomonadati</taxon>
        <taxon>Pseudomonadota</taxon>
        <taxon>Alphaproteobacteria</taxon>
        <taxon>Hyphomicrobiales</taxon>
        <taxon>Rhizobiaceae</taxon>
        <taxon>Rhizobium/Agrobacterium group</taxon>
        <taxon>Rhizobium</taxon>
    </lineage>
</organism>
<keyword evidence="1" id="KW-0812">Transmembrane</keyword>
<gene>
    <name evidence="2" type="ORF">ACFFP0_21005</name>
</gene>
<evidence type="ECO:0000256" key="1">
    <source>
        <dbReference type="SAM" id="Phobius"/>
    </source>
</evidence>
<proteinExistence type="predicted"/>
<feature type="transmembrane region" description="Helical" evidence="1">
    <location>
        <begin position="12"/>
        <end position="31"/>
    </location>
</feature>
<comment type="caution">
    <text evidence="2">The sequence shown here is derived from an EMBL/GenBank/DDBJ whole genome shotgun (WGS) entry which is preliminary data.</text>
</comment>
<keyword evidence="3" id="KW-1185">Reference proteome</keyword>
<evidence type="ECO:0000313" key="3">
    <source>
        <dbReference type="Proteomes" id="UP001589692"/>
    </source>
</evidence>
<feature type="transmembrane region" description="Helical" evidence="1">
    <location>
        <begin position="43"/>
        <end position="61"/>
    </location>
</feature>
<evidence type="ECO:0008006" key="4">
    <source>
        <dbReference type="Google" id="ProtNLM"/>
    </source>
</evidence>
<name>A0ABV6AL33_9HYPH</name>
<evidence type="ECO:0000313" key="2">
    <source>
        <dbReference type="EMBL" id="MFB9951334.1"/>
    </source>
</evidence>
<keyword evidence="1" id="KW-0472">Membrane</keyword>
<sequence>MDGMKEWYQSKTVWGALVAVGASLLQIAGIELGPDMQADLADIAVTLAGAAGGLLAIYGRISADAGIRGK</sequence>
<dbReference type="EMBL" id="JBHMAA010000024">
    <property type="protein sequence ID" value="MFB9951334.1"/>
    <property type="molecule type" value="Genomic_DNA"/>
</dbReference>
<dbReference type="RefSeq" id="WP_377264144.1">
    <property type="nucleotide sequence ID" value="NZ_JBHMAA010000024.1"/>
</dbReference>
<dbReference type="Proteomes" id="UP001589692">
    <property type="component" value="Unassembled WGS sequence"/>
</dbReference>
<reference evidence="2 3" key="1">
    <citation type="submission" date="2024-09" db="EMBL/GenBank/DDBJ databases">
        <authorList>
            <person name="Sun Q."/>
            <person name="Mori K."/>
        </authorList>
    </citation>
    <scope>NUCLEOTIDE SEQUENCE [LARGE SCALE GENOMIC DNA]</scope>
    <source>
        <strain evidence="2 3">TBRC 4938</strain>
    </source>
</reference>
<accession>A0ABV6AL33</accession>
<protein>
    <recommendedName>
        <fullName evidence="4">Holin</fullName>
    </recommendedName>
</protein>